<sequence length="260" mass="28862">MTMTIHFETHGEGPRDIVICNGLSQSCANWRGIARKNPQFRWILFDARGTGKSPMGQTPYHIDDHVTDVLDVLDAAGAKNPLLMGFSHGGRIALRAAAEHGYRFRGLLLVSTGAGQTTLRQAHVRSWYESLKSGGVRAMAWTSLPTIVGIKILDRFQDWDLLVKGTVARNNEEGLLALFQGMFRYPSAQVDAASIRLPTLAMRGEEDPLVRPTDLDDLVKWIDGARGETVPQTGHTLPLEEPEAFIAHIDRFYEELDQGE</sequence>
<dbReference type="Proteomes" id="UP000663929">
    <property type="component" value="Chromosome"/>
</dbReference>
<dbReference type="EMBL" id="CP071793">
    <property type="protein sequence ID" value="QTD52235.1"/>
    <property type="molecule type" value="Genomic_DNA"/>
</dbReference>
<dbReference type="SUPFAM" id="SSF53474">
    <property type="entry name" value="alpha/beta-Hydrolases"/>
    <property type="match status" value="1"/>
</dbReference>
<name>A0A8A4U0F9_SULCO</name>
<gene>
    <name evidence="3" type="ORF">J3U87_07155</name>
</gene>
<keyword evidence="1 3" id="KW-0378">Hydrolase</keyword>
<dbReference type="PRINTS" id="PR00111">
    <property type="entry name" value="ABHYDROLASE"/>
</dbReference>
<dbReference type="InterPro" id="IPR050266">
    <property type="entry name" value="AB_hydrolase_sf"/>
</dbReference>
<dbReference type="Gene3D" id="3.40.50.1820">
    <property type="entry name" value="alpha/beta hydrolase"/>
    <property type="match status" value="1"/>
</dbReference>
<dbReference type="RefSeq" id="WP_237382344.1">
    <property type="nucleotide sequence ID" value="NZ_CP071793.1"/>
</dbReference>
<feature type="domain" description="AB hydrolase-1" evidence="2">
    <location>
        <begin position="17"/>
        <end position="122"/>
    </location>
</feature>
<dbReference type="KEGG" id="scor:J3U87_07155"/>
<dbReference type="InterPro" id="IPR029058">
    <property type="entry name" value="AB_hydrolase_fold"/>
</dbReference>
<protein>
    <submittedName>
        <fullName evidence="3">Alpha/beta hydrolase</fullName>
    </submittedName>
</protein>
<dbReference type="GO" id="GO:0016020">
    <property type="term" value="C:membrane"/>
    <property type="evidence" value="ECO:0007669"/>
    <property type="project" value="TreeGrafter"/>
</dbReference>
<evidence type="ECO:0000313" key="4">
    <source>
        <dbReference type="Proteomes" id="UP000663929"/>
    </source>
</evidence>
<organism evidence="3 4">
    <name type="scientific">Sulfidibacter corallicola</name>
    <dbReference type="NCBI Taxonomy" id="2818388"/>
    <lineage>
        <taxon>Bacteria</taxon>
        <taxon>Pseudomonadati</taxon>
        <taxon>Acidobacteriota</taxon>
        <taxon>Holophagae</taxon>
        <taxon>Acanthopleuribacterales</taxon>
        <taxon>Acanthopleuribacteraceae</taxon>
        <taxon>Sulfidibacter</taxon>
    </lineage>
</organism>
<proteinExistence type="predicted"/>
<dbReference type="PANTHER" id="PTHR43798:SF31">
    <property type="entry name" value="AB HYDROLASE SUPERFAMILY PROTEIN YCLE"/>
    <property type="match status" value="1"/>
</dbReference>
<evidence type="ECO:0000259" key="2">
    <source>
        <dbReference type="Pfam" id="PF00561"/>
    </source>
</evidence>
<dbReference type="AlphaFoldDB" id="A0A8A4U0F9"/>
<evidence type="ECO:0000256" key="1">
    <source>
        <dbReference type="ARBA" id="ARBA00022801"/>
    </source>
</evidence>
<evidence type="ECO:0000313" key="3">
    <source>
        <dbReference type="EMBL" id="QTD52235.1"/>
    </source>
</evidence>
<dbReference type="GO" id="GO:0016787">
    <property type="term" value="F:hydrolase activity"/>
    <property type="evidence" value="ECO:0007669"/>
    <property type="project" value="UniProtKB-KW"/>
</dbReference>
<dbReference type="PANTHER" id="PTHR43798">
    <property type="entry name" value="MONOACYLGLYCEROL LIPASE"/>
    <property type="match status" value="1"/>
</dbReference>
<dbReference type="Pfam" id="PF00561">
    <property type="entry name" value="Abhydrolase_1"/>
    <property type="match status" value="1"/>
</dbReference>
<accession>A0A8A4U0F9</accession>
<keyword evidence="4" id="KW-1185">Reference proteome</keyword>
<reference evidence="3" key="1">
    <citation type="submission" date="2021-03" db="EMBL/GenBank/DDBJ databases">
        <title>Acanthopleuribacteraceae sp. M133.</title>
        <authorList>
            <person name="Wang G."/>
        </authorList>
    </citation>
    <scope>NUCLEOTIDE SEQUENCE</scope>
    <source>
        <strain evidence="3">M133</strain>
    </source>
</reference>
<dbReference type="InterPro" id="IPR000073">
    <property type="entry name" value="AB_hydrolase_1"/>
</dbReference>